<accession>A0A179H613</accession>
<gene>
    <name evidence="3" type="ORF">VFPFJ_07821</name>
</gene>
<organism evidence="3 4">
    <name type="scientific">Purpureocillium lilacinum</name>
    <name type="common">Paecilomyces lilacinus</name>
    <dbReference type="NCBI Taxonomy" id="33203"/>
    <lineage>
        <taxon>Eukaryota</taxon>
        <taxon>Fungi</taxon>
        <taxon>Dikarya</taxon>
        <taxon>Ascomycota</taxon>
        <taxon>Pezizomycotina</taxon>
        <taxon>Sordariomycetes</taxon>
        <taxon>Hypocreomycetidae</taxon>
        <taxon>Hypocreales</taxon>
        <taxon>Ophiocordycipitaceae</taxon>
        <taxon>Purpureocillium</taxon>
    </lineage>
</organism>
<feature type="chain" id="PRO_5008103271" description="Secreted protein" evidence="2">
    <location>
        <begin position="25"/>
        <end position="103"/>
    </location>
</feature>
<name>A0A179H613_PURLI</name>
<evidence type="ECO:0000256" key="1">
    <source>
        <dbReference type="SAM" id="MobiDB-lite"/>
    </source>
</evidence>
<sequence>MMLKHTRPCAMHGWLVACMHAGAAGPASHAIEGGTEGRASIGTRPPGFRPVPFDEIGSVSQRRVLARAGQRLNGRMRFLEMNVNVTMLEAASQRRAGTRRERL</sequence>
<evidence type="ECO:0000313" key="3">
    <source>
        <dbReference type="EMBL" id="OAQ85432.1"/>
    </source>
</evidence>
<feature type="signal peptide" evidence="2">
    <location>
        <begin position="1"/>
        <end position="24"/>
    </location>
</feature>
<dbReference type="EMBL" id="LSBI01000007">
    <property type="protein sequence ID" value="OAQ85432.1"/>
    <property type="molecule type" value="Genomic_DNA"/>
</dbReference>
<keyword evidence="2" id="KW-0732">Signal</keyword>
<comment type="caution">
    <text evidence="3">The sequence shown here is derived from an EMBL/GenBank/DDBJ whole genome shotgun (WGS) entry which is preliminary data.</text>
</comment>
<proteinExistence type="predicted"/>
<dbReference type="Proteomes" id="UP000078340">
    <property type="component" value="Unassembled WGS sequence"/>
</dbReference>
<feature type="region of interest" description="Disordered" evidence="1">
    <location>
        <begin position="26"/>
        <end position="53"/>
    </location>
</feature>
<evidence type="ECO:0008006" key="5">
    <source>
        <dbReference type="Google" id="ProtNLM"/>
    </source>
</evidence>
<protein>
    <recommendedName>
        <fullName evidence="5">Secreted protein</fullName>
    </recommendedName>
</protein>
<dbReference type="PROSITE" id="PS51257">
    <property type="entry name" value="PROKAR_LIPOPROTEIN"/>
    <property type="match status" value="1"/>
</dbReference>
<reference evidence="3 4" key="1">
    <citation type="submission" date="2016-02" db="EMBL/GenBank/DDBJ databases">
        <title>Biosynthesis of antibiotic leucinostatins and their inhibition on Phytophthora in bio-control Purpureocillium lilacinum.</title>
        <authorList>
            <person name="Wang G."/>
            <person name="Liu Z."/>
            <person name="Lin R."/>
            <person name="Li E."/>
            <person name="Mao Z."/>
            <person name="Ling J."/>
            <person name="Yin W."/>
            <person name="Xie B."/>
        </authorList>
    </citation>
    <scope>NUCLEOTIDE SEQUENCE [LARGE SCALE GENOMIC DNA]</scope>
    <source>
        <strain evidence="3">PLFJ-1</strain>
    </source>
</reference>
<evidence type="ECO:0000256" key="2">
    <source>
        <dbReference type="SAM" id="SignalP"/>
    </source>
</evidence>
<dbReference type="AlphaFoldDB" id="A0A179H613"/>
<evidence type="ECO:0000313" key="4">
    <source>
        <dbReference type="Proteomes" id="UP000078340"/>
    </source>
</evidence>